<proteinExistence type="predicted"/>
<protein>
    <submittedName>
        <fullName evidence="2">Uncharacterized protein</fullName>
    </submittedName>
</protein>
<dbReference type="AlphaFoldDB" id="A0AAW2IP04"/>
<feature type="region of interest" description="Disordered" evidence="1">
    <location>
        <begin position="10"/>
        <end position="49"/>
    </location>
</feature>
<comment type="caution">
    <text evidence="2">The sequence shown here is derived from an EMBL/GenBank/DDBJ whole genome shotgun (WGS) entry which is preliminary data.</text>
</comment>
<reference evidence="2" key="1">
    <citation type="submission" date="2020-06" db="EMBL/GenBank/DDBJ databases">
        <authorList>
            <person name="Li T."/>
            <person name="Hu X."/>
            <person name="Zhang T."/>
            <person name="Song X."/>
            <person name="Zhang H."/>
            <person name="Dai N."/>
            <person name="Sheng W."/>
            <person name="Hou X."/>
            <person name="Wei L."/>
        </authorList>
    </citation>
    <scope>NUCLEOTIDE SEQUENCE</scope>
    <source>
        <strain evidence="2">G01</strain>
        <tissue evidence="2">Leaf</tissue>
    </source>
</reference>
<evidence type="ECO:0000256" key="1">
    <source>
        <dbReference type="SAM" id="MobiDB-lite"/>
    </source>
</evidence>
<evidence type="ECO:0000313" key="2">
    <source>
        <dbReference type="EMBL" id="KAL0283586.1"/>
    </source>
</evidence>
<name>A0AAW2IP04_9LAMI</name>
<sequence>MDHILGEVEIQVKGDAGQAGDAADAERAPDESLSPLWVEDIPGPLVDAR</sequence>
<gene>
    <name evidence="2" type="ORF">Sangu_2880700</name>
</gene>
<organism evidence="2">
    <name type="scientific">Sesamum angustifolium</name>
    <dbReference type="NCBI Taxonomy" id="2727405"/>
    <lineage>
        <taxon>Eukaryota</taxon>
        <taxon>Viridiplantae</taxon>
        <taxon>Streptophyta</taxon>
        <taxon>Embryophyta</taxon>
        <taxon>Tracheophyta</taxon>
        <taxon>Spermatophyta</taxon>
        <taxon>Magnoliopsida</taxon>
        <taxon>eudicotyledons</taxon>
        <taxon>Gunneridae</taxon>
        <taxon>Pentapetalae</taxon>
        <taxon>asterids</taxon>
        <taxon>lamiids</taxon>
        <taxon>Lamiales</taxon>
        <taxon>Pedaliaceae</taxon>
        <taxon>Sesamum</taxon>
    </lineage>
</organism>
<accession>A0AAW2IP04</accession>
<reference evidence="2" key="2">
    <citation type="journal article" date="2024" name="Plant">
        <title>Genomic evolution and insights into agronomic trait innovations of Sesamum species.</title>
        <authorList>
            <person name="Miao H."/>
            <person name="Wang L."/>
            <person name="Qu L."/>
            <person name="Liu H."/>
            <person name="Sun Y."/>
            <person name="Le M."/>
            <person name="Wang Q."/>
            <person name="Wei S."/>
            <person name="Zheng Y."/>
            <person name="Lin W."/>
            <person name="Duan Y."/>
            <person name="Cao H."/>
            <person name="Xiong S."/>
            <person name="Wang X."/>
            <person name="Wei L."/>
            <person name="Li C."/>
            <person name="Ma Q."/>
            <person name="Ju M."/>
            <person name="Zhao R."/>
            <person name="Li G."/>
            <person name="Mu C."/>
            <person name="Tian Q."/>
            <person name="Mei H."/>
            <person name="Zhang T."/>
            <person name="Gao T."/>
            <person name="Zhang H."/>
        </authorList>
    </citation>
    <scope>NUCLEOTIDE SEQUENCE</scope>
    <source>
        <strain evidence="2">G01</strain>
    </source>
</reference>
<dbReference type="EMBL" id="JACGWK010001712">
    <property type="protein sequence ID" value="KAL0283586.1"/>
    <property type="molecule type" value="Genomic_DNA"/>
</dbReference>